<dbReference type="EMBL" id="JARKNE010000011">
    <property type="protein sequence ID" value="KAK5787076.1"/>
    <property type="molecule type" value="Genomic_DNA"/>
</dbReference>
<evidence type="ECO:0000313" key="3">
    <source>
        <dbReference type="Proteomes" id="UP001358586"/>
    </source>
</evidence>
<dbReference type="InterPro" id="IPR027413">
    <property type="entry name" value="GROEL-like_equatorial_sf"/>
</dbReference>
<accession>A0ABR0N928</accession>
<organism evidence="2 3">
    <name type="scientific">Gossypium arboreum</name>
    <name type="common">Tree cotton</name>
    <name type="synonym">Gossypium nanking</name>
    <dbReference type="NCBI Taxonomy" id="29729"/>
    <lineage>
        <taxon>Eukaryota</taxon>
        <taxon>Viridiplantae</taxon>
        <taxon>Streptophyta</taxon>
        <taxon>Embryophyta</taxon>
        <taxon>Tracheophyta</taxon>
        <taxon>Spermatophyta</taxon>
        <taxon>Magnoliopsida</taxon>
        <taxon>eudicotyledons</taxon>
        <taxon>Gunneridae</taxon>
        <taxon>Pentapetalae</taxon>
        <taxon>rosids</taxon>
        <taxon>malvids</taxon>
        <taxon>Malvales</taxon>
        <taxon>Malvaceae</taxon>
        <taxon>Malvoideae</taxon>
        <taxon>Gossypium</taxon>
    </lineage>
</organism>
<name>A0ABR0N928_GOSAR</name>
<evidence type="ECO:0000256" key="1">
    <source>
        <dbReference type="SAM" id="MobiDB-lite"/>
    </source>
</evidence>
<dbReference type="InterPro" id="IPR002423">
    <property type="entry name" value="Cpn60/GroEL/TCP-1"/>
</dbReference>
<comment type="caution">
    <text evidence="2">The sequence shown here is derived from an EMBL/GenBank/DDBJ whole genome shotgun (WGS) entry which is preliminary data.</text>
</comment>
<protein>
    <submittedName>
        <fullName evidence="2">Uncharacterized protein</fullName>
    </submittedName>
</protein>
<evidence type="ECO:0000313" key="2">
    <source>
        <dbReference type="EMBL" id="KAK5787076.1"/>
    </source>
</evidence>
<proteinExistence type="predicted"/>
<dbReference type="Pfam" id="PF00118">
    <property type="entry name" value="Cpn60_TCP1"/>
    <property type="match status" value="1"/>
</dbReference>
<keyword evidence="3" id="KW-1185">Reference proteome</keyword>
<reference evidence="2 3" key="1">
    <citation type="submission" date="2023-03" db="EMBL/GenBank/DDBJ databases">
        <title>WGS of Gossypium arboreum.</title>
        <authorList>
            <person name="Yu D."/>
        </authorList>
    </citation>
    <scope>NUCLEOTIDE SEQUENCE [LARGE SCALE GENOMIC DNA]</scope>
    <source>
        <tissue evidence="2">Leaf</tissue>
    </source>
</reference>
<gene>
    <name evidence="2" type="ORF">PVK06_041727</name>
</gene>
<dbReference type="Gene3D" id="1.10.560.10">
    <property type="entry name" value="GroEL-like equatorial domain"/>
    <property type="match status" value="1"/>
</dbReference>
<dbReference type="SUPFAM" id="SSF48592">
    <property type="entry name" value="GroEL equatorial domain-like"/>
    <property type="match status" value="1"/>
</dbReference>
<sequence length="79" mass="8610">MFILIAALGIPYRVDQYVIAKFGESFELVARTLAENAGLNPMEIISKLYEKHASGNGIMTAKPAGGPARRDQPAEMDED</sequence>
<dbReference type="Proteomes" id="UP001358586">
    <property type="component" value="Chromosome 11"/>
</dbReference>
<feature type="region of interest" description="Disordered" evidence="1">
    <location>
        <begin position="56"/>
        <end position="79"/>
    </location>
</feature>